<organism evidence="1 2">
    <name type="scientific">Candidatus Thalassospirochaeta sargassi</name>
    <dbReference type="NCBI Taxonomy" id="3119039"/>
    <lineage>
        <taxon>Bacteria</taxon>
        <taxon>Pseudomonadati</taxon>
        <taxon>Spirochaetota</taxon>
        <taxon>Spirochaetia</taxon>
        <taxon>Spirochaetales</taxon>
        <taxon>Spirochaetaceae</taxon>
        <taxon>Candidatus Thalassospirochaeta</taxon>
    </lineage>
</organism>
<evidence type="ECO:0000313" key="1">
    <source>
        <dbReference type="EMBL" id="MDC7227683.1"/>
    </source>
</evidence>
<dbReference type="EMBL" id="JAQQAL010000030">
    <property type="protein sequence ID" value="MDC7227683.1"/>
    <property type="molecule type" value="Genomic_DNA"/>
</dbReference>
<name>A0AAJ1IE71_9SPIO</name>
<sequence>MEKKNCEECFKYYNSGGSGGFNCAESTMYGVSNVLGLDTEKFLPMASPFGGGIGRNGKICGSLVVGMMLLGNKFGRNDPDMLRAPAYEAADKLLENFQEKFGNLNCRELTGLDLKAIDNTGEEKQRVHHEVCRPIVKQVCEWVTEMYEEADK</sequence>
<proteinExistence type="predicted"/>
<gene>
    <name evidence="1" type="ORF">PQJ61_13035</name>
</gene>
<dbReference type="Proteomes" id="UP001221217">
    <property type="component" value="Unassembled WGS sequence"/>
</dbReference>
<dbReference type="InterPro" id="IPR010181">
    <property type="entry name" value="CGCAxxGCC_motif"/>
</dbReference>
<dbReference type="NCBIfam" id="TIGR01909">
    <property type="entry name" value="C_GCAxxG_C_C"/>
    <property type="match status" value="1"/>
</dbReference>
<dbReference type="Pfam" id="PF09719">
    <property type="entry name" value="C_GCAxxG_C_C"/>
    <property type="match status" value="1"/>
</dbReference>
<protein>
    <submittedName>
        <fullName evidence="1">C-GCAxxG-C-C family protein</fullName>
    </submittedName>
</protein>
<comment type="caution">
    <text evidence="1">The sequence shown here is derived from an EMBL/GenBank/DDBJ whole genome shotgun (WGS) entry which is preliminary data.</text>
</comment>
<evidence type="ECO:0000313" key="2">
    <source>
        <dbReference type="Proteomes" id="UP001221217"/>
    </source>
</evidence>
<dbReference type="AlphaFoldDB" id="A0AAJ1IE71"/>
<reference evidence="1 2" key="1">
    <citation type="submission" date="2022-12" db="EMBL/GenBank/DDBJ databases">
        <title>Metagenome assembled genome from gulf of manar.</title>
        <authorList>
            <person name="Kohli P."/>
            <person name="Pk S."/>
            <person name="Venkata Ramana C."/>
            <person name="Sasikala C."/>
        </authorList>
    </citation>
    <scope>NUCLEOTIDE SEQUENCE [LARGE SCALE GENOMIC DNA]</scope>
    <source>
        <strain evidence="1">JB008</strain>
    </source>
</reference>
<accession>A0AAJ1IE71</accession>